<dbReference type="GO" id="GO:0016020">
    <property type="term" value="C:membrane"/>
    <property type="evidence" value="ECO:0007669"/>
    <property type="project" value="UniProtKB-SubCell"/>
</dbReference>
<name>A0A3P7L5W3_DIBLA</name>
<gene>
    <name evidence="7" type="ORF">DILT_LOCUS8646</name>
</gene>
<comment type="subcellular location">
    <subcellularLocation>
        <location evidence="1">Membrane</location>
        <topology evidence="1">Multi-pass membrane protein</topology>
    </subcellularLocation>
</comment>
<accession>A0A3P7L5W3</accession>
<dbReference type="Proteomes" id="UP000281553">
    <property type="component" value="Unassembled WGS sequence"/>
</dbReference>
<dbReference type="OrthoDB" id="2015098at2759"/>
<feature type="transmembrane region" description="Helical" evidence="6">
    <location>
        <begin position="128"/>
        <end position="145"/>
    </location>
</feature>
<evidence type="ECO:0000256" key="4">
    <source>
        <dbReference type="ARBA" id="ARBA00022989"/>
    </source>
</evidence>
<evidence type="ECO:0000256" key="6">
    <source>
        <dbReference type="SAM" id="Phobius"/>
    </source>
</evidence>
<evidence type="ECO:0000256" key="1">
    <source>
        <dbReference type="ARBA" id="ARBA00004141"/>
    </source>
</evidence>
<evidence type="ECO:0000256" key="5">
    <source>
        <dbReference type="ARBA" id="ARBA00023136"/>
    </source>
</evidence>
<evidence type="ECO:0000256" key="2">
    <source>
        <dbReference type="ARBA" id="ARBA00009700"/>
    </source>
</evidence>
<dbReference type="Pfam" id="PF07851">
    <property type="entry name" value="TMEM120A-B"/>
    <property type="match status" value="1"/>
</dbReference>
<dbReference type="PANTHER" id="PTHR21433">
    <property type="entry name" value="TRANSMEMBRANE PROTEIN INDUCED BY TUMOR NECROSIS FACTOR ALPHA"/>
    <property type="match status" value="1"/>
</dbReference>
<sequence>MDKFRESVEAFDSEFADFEQKHFEYTSLCEEIRSKQQSCLHDIKHYRLYIQMLMRQMQAFQDTDDIHEAVELAVIRDRFEAKKLILSEMEQSLPKKNRLYLNVVLGAVNVSFTTKQEKFAYKNNYENFKIIVSGIMALFALLLYICPPIRLMDSLFHFLLVWYYCTLTIREQILIQNGSKIKGWWATYHFILTALTAVMLIW</sequence>
<dbReference type="EMBL" id="UYRU01054815">
    <property type="protein sequence ID" value="VDN12815.1"/>
    <property type="molecule type" value="Genomic_DNA"/>
</dbReference>
<comment type="similarity">
    <text evidence="2">Belongs to the TMEM120 family.</text>
</comment>
<evidence type="ECO:0008006" key="9">
    <source>
        <dbReference type="Google" id="ProtNLM"/>
    </source>
</evidence>
<feature type="transmembrane region" description="Helical" evidence="6">
    <location>
        <begin position="181"/>
        <end position="201"/>
    </location>
</feature>
<evidence type="ECO:0000313" key="7">
    <source>
        <dbReference type="EMBL" id="VDN12815.1"/>
    </source>
</evidence>
<dbReference type="InterPro" id="IPR012926">
    <property type="entry name" value="TMEM120A/B"/>
</dbReference>
<evidence type="ECO:0000256" key="3">
    <source>
        <dbReference type="ARBA" id="ARBA00022692"/>
    </source>
</evidence>
<keyword evidence="3 6" id="KW-0812">Transmembrane</keyword>
<reference evidence="7 8" key="1">
    <citation type="submission" date="2018-11" db="EMBL/GenBank/DDBJ databases">
        <authorList>
            <consortium name="Pathogen Informatics"/>
        </authorList>
    </citation>
    <scope>NUCLEOTIDE SEQUENCE [LARGE SCALE GENOMIC DNA]</scope>
</reference>
<evidence type="ECO:0000313" key="8">
    <source>
        <dbReference type="Proteomes" id="UP000281553"/>
    </source>
</evidence>
<dbReference type="PANTHER" id="PTHR21433:SF0">
    <property type="entry name" value="TRANSMEMBRANE PROTEIN 120 HOMOLOG"/>
    <property type="match status" value="1"/>
</dbReference>
<dbReference type="AlphaFoldDB" id="A0A3P7L5W3"/>
<organism evidence="7 8">
    <name type="scientific">Dibothriocephalus latus</name>
    <name type="common">Fish tapeworm</name>
    <name type="synonym">Diphyllobothrium latum</name>
    <dbReference type="NCBI Taxonomy" id="60516"/>
    <lineage>
        <taxon>Eukaryota</taxon>
        <taxon>Metazoa</taxon>
        <taxon>Spiralia</taxon>
        <taxon>Lophotrochozoa</taxon>
        <taxon>Platyhelminthes</taxon>
        <taxon>Cestoda</taxon>
        <taxon>Eucestoda</taxon>
        <taxon>Diphyllobothriidea</taxon>
        <taxon>Diphyllobothriidae</taxon>
        <taxon>Dibothriocephalus</taxon>
    </lineage>
</organism>
<keyword evidence="4 6" id="KW-1133">Transmembrane helix</keyword>
<keyword evidence="5 6" id="KW-0472">Membrane</keyword>
<keyword evidence="8" id="KW-1185">Reference proteome</keyword>
<proteinExistence type="inferred from homology"/>
<protein>
    <recommendedName>
        <fullName evidence="9">Transmembrane protein 120 homolog</fullName>
    </recommendedName>
</protein>